<dbReference type="Proteomes" id="UP000383932">
    <property type="component" value="Unassembled WGS sequence"/>
</dbReference>
<proteinExistence type="predicted"/>
<dbReference type="OrthoDB" id="4085451at2759"/>
<gene>
    <name evidence="2" type="ORF">CTheo_92</name>
</gene>
<name>A0A5N5QXJ7_9AGAM</name>
<reference evidence="2 3" key="1">
    <citation type="journal article" date="2019" name="Fungal Biol. Biotechnol.">
        <title>Draft genome sequence of fastidious pathogen Ceratobasidium theobromae, which causes vascular-streak dieback in Theobroma cacao.</title>
        <authorList>
            <person name="Ali S.S."/>
            <person name="Asman A."/>
            <person name="Shao J."/>
            <person name="Firmansyah A.P."/>
            <person name="Susilo A.W."/>
            <person name="Rosmana A."/>
            <person name="McMahon P."/>
            <person name="Junaid M."/>
            <person name="Guest D."/>
            <person name="Kheng T.Y."/>
            <person name="Meinhardt L.W."/>
            <person name="Bailey B.A."/>
        </authorList>
    </citation>
    <scope>NUCLEOTIDE SEQUENCE [LARGE SCALE GENOMIC DNA]</scope>
    <source>
        <strain evidence="2 3">CT2</strain>
    </source>
</reference>
<accession>A0A5N5QXJ7</accession>
<sequence length="214" mass="23400">MGSSASKASRKLPTKAQPAWAGARTAQPLPGQFRSPNLKAEAFAGETKGLQIESDSADPHFLSKLSQLGQVHVSGPQFGGQQRPRSDHLLNLIRAREASEQMAASNTMPSNRILALSLSDILDARKSARSTKEIEEIAQSHGIDIQILQRVARFVNTPSIAPQNVTRVVGKDGEERTTMLVCEFDWHKWGSHNVSTKASWSEPLLDNEHAQIGF</sequence>
<comment type="caution">
    <text evidence="2">The sequence shown here is derived from an EMBL/GenBank/DDBJ whole genome shotgun (WGS) entry which is preliminary data.</text>
</comment>
<feature type="region of interest" description="Disordered" evidence="1">
    <location>
        <begin position="1"/>
        <end position="35"/>
    </location>
</feature>
<evidence type="ECO:0000256" key="1">
    <source>
        <dbReference type="SAM" id="MobiDB-lite"/>
    </source>
</evidence>
<evidence type="ECO:0000313" key="2">
    <source>
        <dbReference type="EMBL" id="KAB5596455.1"/>
    </source>
</evidence>
<dbReference type="AlphaFoldDB" id="A0A5N5QXJ7"/>
<evidence type="ECO:0000313" key="3">
    <source>
        <dbReference type="Proteomes" id="UP000383932"/>
    </source>
</evidence>
<dbReference type="EMBL" id="SSOP01000001">
    <property type="protein sequence ID" value="KAB5596455.1"/>
    <property type="molecule type" value="Genomic_DNA"/>
</dbReference>
<protein>
    <submittedName>
        <fullName evidence="2">Uncharacterized protein</fullName>
    </submittedName>
</protein>
<keyword evidence="3" id="KW-1185">Reference proteome</keyword>
<organism evidence="2 3">
    <name type="scientific">Ceratobasidium theobromae</name>
    <dbReference type="NCBI Taxonomy" id="1582974"/>
    <lineage>
        <taxon>Eukaryota</taxon>
        <taxon>Fungi</taxon>
        <taxon>Dikarya</taxon>
        <taxon>Basidiomycota</taxon>
        <taxon>Agaricomycotina</taxon>
        <taxon>Agaricomycetes</taxon>
        <taxon>Cantharellales</taxon>
        <taxon>Ceratobasidiaceae</taxon>
        <taxon>Ceratobasidium</taxon>
    </lineage>
</organism>